<reference evidence="2 3" key="1">
    <citation type="submission" date="2018-02" db="EMBL/GenBank/DDBJ databases">
        <title>The genomes of Aspergillus section Nigri reveals drivers in fungal speciation.</title>
        <authorList>
            <consortium name="DOE Joint Genome Institute"/>
            <person name="Vesth T.C."/>
            <person name="Nybo J."/>
            <person name="Theobald S."/>
            <person name="Brandl J."/>
            <person name="Frisvad J.C."/>
            <person name="Nielsen K.F."/>
            <person name="Lyhne E.K."/>
            <person name="Kogle M.E."/>
            <person name="Kuo A."/>
            <person name="Riley R."/>
            <person name="Clum A."/>
            <person name="Nolan M."/>
            <person name="Lipzen A."/>
            <person name="Salamov A."/>
            <person name="Henrissat B."/>
            <person name="Wiebenga A."/>
            <person name="De vries R.P."/>
            <person name="Grigoriev I.V."/>
            <person name="Mortensen U.H."/>
            <person name="Andersen M.R."/>
            <person name="Baker S.E."/>
        </authorList>
    </citation>
    <scope>NUCLEOTIDE SEQUENCE [LARGE SCALE GENOMIC DNA]</scope>
    <source>
        <strain evidence="2 3">CBS 114.80</strain>
    </source>
</reference>
<keyword evidence="3" id="KW-1185">Reference proteome</keyword>
<proteinExistence type="predicted"/>
<gene>
    <name evidence="2" type="ORF">BP00DRAFT_424514</name>
</gene>
<feature type="transmembrane region" description="Helical" evidence="1">
    <location>
        <begin position="12"/>
        <end position="32"/>
    </location>
</feature>
<feature type="transmembrane region" description="Helical" evidence="1">
    <location>
        <begin position="38"/>
        <end position="59"/>
    </location>
</feature>
<protein>
    <submittedName>
        <fullName evidence="2">Uncharacterized protein</fullName>
    </submittedName>
</protein>
<accession>A0A2V5IA24</accession>
<evidence type="ECO:0000256" key="1">
    <source>
        <dbReference type="SAM" id="Phobius"/>
    </source>
</evidence>
<sequence length="65" mass="7028">MNRHIMTTKAQRLLTLGQAIHSVGCLIVAVWAKLMTGGLLDIVIMIRGLALVMTSISLASDIPRL</sequence>
<dbReference type="EMBL" id="KZ825488">
    <property type="protein sequence ID" value="PYI32901.1"/>
    <property type="molecule type" value="Genomic_DNA"/>
</dbReference>
<keyword evidence="1" id="KW-1133">Transmembrane helix</keyword>
<evidence type="ECO:0000313" key="3">
    <source>
        <dbReference type="Proteomes" id="UP000248817"/>
    </source>
</evidence>
<organism evidence="2 3">
    <name type="scientific">Aspergillus indologenus CBS 114.80</name>
    <dbReference type="NCBI Taxonomy" id="1450541"/>
    <lineage>
        <taxon>Eukaryota</taxon>
        <taxon>Fungi</taxon>
        <taxon>Dikarya</taxon>
        <taxon>Ascomycota</taxon>
        <taxon>Pezizomycotina</taxon>
        <taxon>Eurotiomycetes</taxon>
        <taxon>Eurotiomycetidae</taxon>
        <taxon>Eurotiales</taxon>
        <taxon>Aspergillaceae</taxon>
        <taxon>Aspergillus</taxon>
        <taxon>Aspergillus subgen. Circumdati</taxon>
    </lineage>
</organism>
<name>A0A2V5IA24_9EURO</name>
<dbReference type="AlphaFoldDB" id="A0A2V5IA24"/>
<dbReference type="Proteomes" id="UP000248817">
    <property type="component" value="Unassembled WGS sequence"/>
</dbReference>
<evidence type="ECO:0000313" key="2">
    <source>
        <dbReference type="EMBL" id="PYI32901.1"/>
    </source>
</evidence>
<keyword evidence="1" id="KW-0472">Membrane</keyword>
<keyword evidence="1" id="KW-0812">Transmembrane</keyword>